<proteinExistence type="predicted"/>
<dbReference type="GO" id="GO:0005849">
    <property type="term" value="C:mRNA cleavage factor complex"/>
    <property type="evidence" value="ECO:0007669"/>
    <property type="project" value="TreeGrafter"/>
</dbReference>
<name>A0A2Z6MMA2_TRISU</name>
<dbReference type="GO" id="GO:0006369">
    <property type="term" value="P:termination of RNA polymerase II transcription"/>
    <property type="evidence" value="ECO:0007669"/>
    <property type="project" value="InterPro"/>
</dbReference>
<sequence length="169" mass="19089">MAAAASYRLWQYTEEVEFDWKDMIQTPVDYSKRNLHHQLPYRNPLQGPARTVMPFPLQFPPAGSPHAPPPQMLPHPNSISHARPFIPSQRITNNALQFPPAGGPHAPPPQMLPPNPISQPYDQSTCALCREPFDEFYSDETEEWMYRGGVYLNAPNGIITAGIDRWTPG</sequence>
<evidence type="ECO:0000259" key="2">
    <source>
        <dbReference type="Pfam" id="PF23228"/>
    </source>
</evidence>
<dbReference type="InterPro" id="IPR057242">
    <property type="entry name" value="PCFS4-like"/>
</dbReference>
<evidence type="ECO:0000313" key="4">
    <source>
        <dbReference type="Proteomes" id="UP000242715"/>
    </source>
</evidence>
<evidence type="ECO:0000256" key="1">
    <source>
        <dbReference type="SAM" id="MobiDB-lite"/>
    </source>
</evidence>
<protein>
    <recommendedName>
        <fullName evidence="2">PCFS4-like zinc finger domain-containing protein</fullName>
    </recommendedName>
</protein>
<dbReference type="Pfam" id="PF23228">
    <property type="entry name" value="zf_PCFS4"/>
    <property type="match status" value="1"/>
</dbReference>
<accession>A0A2Z6MMA2</accession>
<keyword evidence="4" id="KW-1185">Reference proteome</keyword>
<organism evidence="3 4">
    <name type="scientific">Trifolium subterraneum</name>
    <name type="common">Subterranean clover</name>
    <dbReference type="NCBI Taxonomy" id="3900"/>
    <lineage>
        <taxon>Eukaryota</taxon>
        <taxon>Viridiplantae</taxon>
        <taxon>Streptophyta</taxon>
        <taxon>Embryophyta</taxon>
        <taxon>Tracheophyta</taxon>
        <taxon>Spermatophyta</taxon>
        <taxon>Magnoliopsida</taxon>
        <taxon>eudicotyledons</taxon>
        <taxon>Gunneridae</taxon>
        <taxon>Pentapetalae</taxon>
        <taxon>rosids</taxon>
        <taxon>fabids</taxon>
        <taxon>Fabales</taxon>
        <taxon>Fabaceae</taxon>
        <taxon>Papilionoideae</taxon>
        <taxon>50 kb inversion clade</taxon>
        <taxon>NPAAA clade</taxon>
        <taxon>Hologalegina</taxon>
        <taxon>IRL clade</taxon>
        <taxon>Trifolieae</taxon>
        <taxon>Trifolium</taxon>
    </lineage>
</organism>
<dbReference type="OrthoDB" id="1417772at2759"/>
<dbReference type="GO" id="GO:0000993">
    <property type="term" value="F:RNA polymerase II complex binding"/>
    <property type="evidence" value="ECO:0007669"/>
    <property type="project" value="InterPro"/>
</dbReference>
<dbReference type="GO" id="GO:0005737">
    <property type="term" value="C:cytoplasm"/>
    <property type="evidence" value="ECO:0007669"/>
    <property type="project" value="TreeGrafter"/>
</dbReference>
<dbReference type="GO" id="GO:0003729">
    <property type="term" value="F:mRNA binding"/>
    <property type="evidence" value="ECO:0007669"/>
    <property type="project" value="InterPro"/>
</dbReference>
<evidence type="ECO:0000313" key="3">
    <source>
        <dbReference type="EMBL" id="GAU17276.1"/>
    </source>
</evidence>
<dbReference type="InterPro" id="IPR045154">
    <property type="entry name" value="PCF11-like"/>
</dbReference>
<gene>
    <name evidence="3" type="ORF">TSUD_109930</name>
</gene>
<dbReference type="Proteomes" id="UP000242715">
    <property type="component" value="Unassembled WGS sequence"/>
</dbReference>
<dbReference type="PANTHER" id="PTHR15921">
    <property type="entry name" value="PRE-MRNA CLEAVAGE COMPLEX II"/>
    <property type="match status" value="1"/>
</dbReference>
<dbReference type="GO" id="GO:0031124">
    <property type="term" value="P:mRNA 3'-end processing"/>
    <property type="evidence" value="ECO:0007669"/>
    <property type="project" value="InterPro"/>
</dbReference>
<dbReference type="EMBL" id="DF973169">
    <property type="protein sequence ID" value="GAU17276.1"/>
    <property type="molecule type" value="Genomic_DNA"/>
</dbReference>
<reference evidence="4" key="1">
    <citation type="journal article" date="2017" name="Front. Plant Sci.">
        <title>Climate Clever Clovers: New Paradigm to Reduce the Environmental Footprint of Ruminants by Breeding Low Methanogenic Forages Utilizing Haplotype Variation.</title>
        <authorList>
            <person name="Kaur P."/>
            <person name="Appels R."/>
            <person name="Bayer P.E."/>
            <person name="Keeble-Gagnere G."/>
            <person name="Wang J."/>
            <person name="Hirakawa H."/>
            <person name="Shirasawa K."/>
            <person name="Vercoe P."/>
            <person name="Stefanova K."/>
            <person name="Durmic Z."/>
            <person name="Nichols P."/>
            <person name="Revell C."/>
            <person name="Isobe S.N."/>
            <person name="Edwards D."/>
            <person name="Erskine W."/>
        </authorList>
    </citation>
    <scope>NUCLEOTIDE SEQUENCE [LARGE SCALE GENOMIC DNA]</scope>
    <source>
        <strain evidence="4">cv. Daliak</strain>
    </source>
</reference>
<feature type="domain" description="PCFS4-like zinc finger" evidence="2">
    <location>
        <begin position="122"/>
        <end position="163"/>
    </location>
</feature>
<dbReference type="PANTHER" id="PTHR15921:SF12">
    <property type="entry name" value="POLYADENYLATION AND CLEAVAGE FACTOR HOMOLOG 4"/>
    <property type="match status" value="1"/>
</dbReference>
<dbReference type="AlphaFoldDB" id="A0A2Z6MMA2"/>
<feature type="compositionally biased region" description="Pro residues" evidence="1">
    <location>
        <begin position="101"/>
        <end position="117"/>
    </location>
</feature>
<feature type="region of interest" description="Disordered" evidence="1">
    <location>
        <begin position="94"/>
        <end position="119"/>
    </location>
</feature>